<evidence type="ECO:0000313" key="2">
    <source>
        <dbReference type="Proteomes" id="UP000254707"/>
    </source>
</evidence>
<reference evidence="1 2" key="1">
    <citation type="submission" date="2018-06" db="EMBL/GenBank/DDBJ databases">
        <authorList>
            <consortium name="Pathogen Informatics"/>
            <person name="Doyle S."/>
        </authorList>
    </citation>
    <scope>NUCLEOTIDE SEQUENCE [LARGE SCALE GENOMIC DNA]</scope>
    <source>
        <strain evidence="1 2">NCTC7688</strain>
    </source>
</reference>
<protein>
    <submittedName>
        <fullName evidence="1">Uncharacterized protein</fullName>
    </submittedName>
</protein>
<dbReference type="AlphaFoldDB" id="A0A380HN68"/>
<evidence type="ECO:0000313" key="1">
    <source>
        <dbReference type="EMBL" id="SUM82937.1"/>
    </source>
</evidence>
<proteinExistence type="predicted"/>
<dbReference type="EMBL" id="UHED01000001">
    <property type="protein sequence ID" value="SUM82937.1"/>
    <property type="molecule type" value="Genomic_DNA"/>
</dbReference>
<name>A0A380HN68_STASA</name>
<organism evidence="1 2">
    <name type="scientific">Staphylococcus saprophyticus</name>
    <dbReference type="NCBI Taxonomy" id="29385"/>
    <lineage>
        <taxon>Bacteria</taxon>
        <taxon>Bacillati</taxon>
        <taxon>Bacillota</taxon>
        <taxon>Bacilli</taxon>
        <taxon>Bacillales</taxon>
        <taxon>Staphylococcaceae</taxon>
        <taxon>Staphylococcus</taxon>
    </lineage>
</organism>
<gene>
    <name evidence="1" type="ORF">NCTC7688_01503</name>
</gene>
<dbReference type="Proteomes" id="UP000254707">
    <property type="component" value="Unassembled WGS sequence"/>
</dbReference>
<sequence>MKRKLFSNHPAYMYPFMLVIFMLYLSLITIYTFQIGLQLKTLDNIESYYKDQINTYIKKEVSFE</sequence>
<accession>A0A380HN68</accession>